<proteinExistence type="predicted"/>
<sequence length="124" mass="13781">MAEHKSSSSVACCTSVELPTLAATPSPSPPWIWPSLHLSFQPWTATSPAYSSSLSMSCFGHRVFDENPKSMDSTYTTQIRSASSLSMSCFGHRVFDENPKSMDSTYTTQIRSARLFDVYFTHLI</sequence>
<protein>
    <submittedName>
        <fullName evidence="1">Uncharacterized protein</fullName>
    </submittedName>
</protein>
<dbReference type="EMBL" id="CM000782">
    <property type="protein sequence ID" value="AQK82626.1"/>
    <property type="molecule type" value="Genomic_DNA"/>
</dbReference>
<dbReference type="AlphaFoldDB" id="A0A1D6LT83"/>
<name>A0A1D6LT83_MAIZE</name>
<dbReference type="PaxDb" id="4577-GRMZM2G701045_P01"/>
<gene>
    <name evidence="1" type="ORF">ZEAMMB73_Zm00001d037002</name>
</gene>
<accession>A0A1D6LT83</accession>
<reference evidence="1" key="1">
    <citation type="submission" date="2015-12" db="EMBL/GenBank/DDBJ databases">
        <title>Update maize B73 reference genome by single molecule sequencing technologies.</title>
        <authorList>
            <consortium name="Maize Genome Sequencing Project"/>
            <person name="Ware D."/>
        </authorList>
    </citation>
    <scope>NUCLEOTIDE SEQUENCE</scope>
    <source>
        <tissue evidence="1">Seedling</tissue>
    </source>
</reference>
<organism evidence="1">
    <name type="scientific">Zea mays</name>
    <name type="common">Maize</name>
    <dbReference type="NCBI Taxonomy" id="4577"/>
    <lineage>
        <taxon>Eukaryota</taxon>
        <taxon>Viridiplantae</taxon>
        <taxon>Streptophyta</taxon>
        <taxon>Embryophyta</taxon>
        <taxon>Tracheophyta</taxon>
        <taxon>Spermatophyta</taxon>
        <taxon>Magnoliopsida</taxon>
        <taxon>Liliopsida</taxon>
        <taxon>Poales</taxon>
        <taxon>Poaceae</taxon>
        <taxon>PACMAD clade</taxon>
        <taxon>Panicoideae</taxon>
        <taxon>Andropogonodae</taxon>
        <taxon>Andropogoneae</taxon>
        <taxon>Tripsacinae</taxon>
        <taxon>Zea</taxon>
    </lineage>
</organism>
<dbReference type="IntAct" id="A0A1D6LT83">
    <property type="interactions" value="5"/>
</dbReference>
<evidence type="ECO:0000313" key="1">
    <source>
        <dbReference type="EMBL" id="AQK82626.1"/>
    </source>
</evidence>
<dbReference type="InParanoid" id="A0A1D6LT83"/>